<evidence type="ECO:0000313" key="8">
    <source>
        <dbReference type="EMBL" id="OWF50425.1"/>
    </source>
</evidence>
<gene>
    <name evidence="8" type="ORF">KP79_PYT09422</name>
</gene>
<dbReference type="Pfam" id="PF26158">
    <property type="entry name" value="Claudin_TMEM179-179B"/>
    <property type="match status" value="1"/>
</dbReference>
<evidence type="ECO:0000256" key="1">
    <source>
        <dbReference type="ARBA" id="ARBA00004141"/>
    </source>
</evidence>
<dbReference type="AlphaFoldDB" id="A0A210QNZ4"/>
<dbReference type="InterPro" id="IPR059010">
    <property type="entry name" value="TMEM179-179B"/>
</dbReference>
<keyword evidence="3 7" id="KW-1133">Transmembrane helix</keyword>
<feature type="transmembrane region" description="Helical" evidence="7">
    <location>
        <begin position="12"/>
        <end position="34"/>
    </location>
</feature>
<dbReference type="STRING" id="6573.A0A210QNZ4"/>
<evidence type="ECO:0000256" key="6">
    <source>
        <dbReference type="SAM" id="MobiDB-lite"/>
    </source>
</evidence>
<feature type="transmembrane region" description="Helical" evidence="7">
    <location>
        <begin position="177"/>
        <end position="198"/>
    </location>
</feature>
<evidence type="ECO:0000256" key="5">
    <source>
        <dbReference type="ARBA" id="ARBA00093776"/>
    </source>
</evidence>
<dbReference type="PANTHER" id="PTHR31056">
    <property type="entry name" value="TRANSMEMBRANE PROTEIN 179B"/>
    <property type="match status" value="1"/>
</dbReference>
<evidence type="ECO:0000256" key="7">
    <source>
        <dbReference type="SAM" id="Phobius"/>
    </source>
</evidence>
<name>A0A210QNZ4_MIZYE</name>
<protein>
    <submittedName>
        <fullName evidence="8">Transmembrane protein 179B</fullName>
    </submittedName>
</protein>
<evidence type="ECO:0000256" key="2">
    <source>
        <dbReference type="ARBA" id="ARBA00022692"/>
    </source>
</evidence>
<evidence type="ECO:0000256" key="3">
    <source>
        <dbReference type="ARBA" id="ARBA00022989"/>
    </source>
</evidence>
<organism evidence="8 9">
    <name type="scientific">Mizuhopecten yessoensis</name>
    <name type="common">Japanese scallop</name>
    <name type="synonym">Patinopecten yessoensis</name>
    <dbReference type="NCBI Taxonomy" id="6573"/>
    <lineage>
        <taxon>Eukaryota</taxon>
        <taxon>Metazoa</taxon>
        <taxon>Spiralia</taxon>
        <taxon>Lophotrochozoa</taxon>
        <taxon>Mollusca</taxon>
        <taxon>Bivalvia</taxon>
        <taxon>Autobranchia</taxon>
        <taxon>Pteriomorphia</taxon>
        <taxon>Pectinida</taxon>
        <taxon>Pectinoidea</taxon>
        <taxon>Pectinidae</taxon>
        <taxon>Mizuhopecten</taxon>
    </lineage>
</organism>
<dbReference type="EMBL" id="NEDP02002617">
    <property type="protein sequence ID" value="OWF50425.1"/>
    <property type="molecule type" value="Genomic_DNA"/>
</dbReference>
<accession>A0A210QNZ4</accession>
<feature type="compositionally biased region" description="Polar residues" evidence="6">
    <location>
        <begin position="208"/>
        <end position="218"/>
    </location>
</feature>
<reference evidence="8 9" key="1">
    <citation type="journal article" date="2017" name="Nat. Ecol. Evol.">
        <title>Scallop genome provides insights into evolution of bilaterian karyotype and development.</title>
        <authorList>
            <person name="Wang S."/>
            <person name="Zhang J."/>
            <person name="Jiao W."/>
            <person name="Li J."/>
            <person name="Xun X."/>
            <person name="Sun Y."/>
            <person name="Guo X."/>
            <person name="Huan P."/>
            <person name="Dong B."/>
            <person name="Zhang L."/>
            <person name="Hu X."/>
            <person name="Sun X."/>
            <person name="Wang J."/>
            <person name="Zhao C."/>
            <person name="Wang Y."/>
            <person name="Wang D."/>
            <person name="Huang X."/>
            <person name="Wang R."/>
            <person name="Lv J."/>
            <person name="Li Y."/>
            <person name="Zhang Z."/>
            <person name="Liu B."/>
            <person name="Lu W."/>
            <person name="Hui Y."/>
            <person name="Liang J."/>
            <person name="Zhou Z."/>
            <person name="Hou R."/>
            <person name="Li X."/>
            <person name="Liu Y."/>
            <person name="Li H."/>
            <person name="Ning X."/>
            <person name="Lin Y."/>
            <person name="Zhao L."/>
            <person name="Xing Q."/>
            <person name="Dou J."/>
            <person name="Li Y."/>
            <person name="Mao J."/>
            <person name="Guo H."/>
            <person name="Dou H."/>
            <person name="Li T."/>
            <person name="Mu C."/>
            <person name="Jiang W."/>
            <person name="Fu Q."/>
            <person name="Fu X."/>
            <person name="Miao Y."/>
            <person name="Liu J."/>
            <person name="Yu Q."/>
            <person name="Li R."/>
            <person name="Liao H."/>
            <person name="Li X."/>
            <person name="Kong Y."/>
            <person name="Jiang Z."/>
            <person name="Chourrout D."/>
            <person name="Li R."/>
            <person name="Bao Z."/>
        </authorList>
    </citation>
    <scope>NUCLEOTIDE SEQUENCE [LARGE SCALE GENOMIC DNA]</scope>
    <source>
        <strain evidence="8 9">PY_sf001</strain>
    </source>
</reference>
<comment type="similarity">
    <text evidence="5">Belongs to the TMEM179 family.</text>
</comment>
<sequence>MAFVDLQLLLQTCVYFATTICGLIVSISVGVTTIKFEGSCILYGHFDWKNATAFVMTSSAKANCQLPIWINVFGCIFYCVGVGIYSSYALNKSRIDTSIASQMWVMPFVLTNSLLAALVLISSCLISVGFSNFCSKITSKGYIKKCVDGQDNQWTNTFTKGKFNVGRFHDRLSSAEAATWICLLLCIGQTALCILRFVRNRRRRTSAPAKSSTSPNEELSSDRYI</sequence>
<keyword evidence="9" id="KW-1185">Reference proteome</keyword>
<evidence type="ECO:0000313" key="9">
    <source>
        <dbReference type="Proteomes" id="UP000242188"/>
    </source>
</evidence>
<comment type="caution">
    <text evidence="8">The sequence shown here is derived from an EMBL/GenBank/DDBJ whole genome shotgun (WGS) entry which is preliminary data.</text>
</comment>
<dbReference type="OrthoDB" id="6423876at2759"/>
<feature type="transmembrane region" description="Helical" evidence="7">
    <location>
        <begin position="68"/>
        <end position="91"/>
    </location>
</feature>
<evidence type="ECO:0000256" key="4">
    <source>
        <dbReference type="ARBA" id="ARBA00023136"/>
    </source>
</evidence>
<comment type="subcellular location">
    <subcellularLocation>
        <location evidence="1">Membrane</location>
        <topology evidence="1">Multi-pass membrane protein</topology>
    </subcellularLocation>
</comment>
<dbReference type="InterPro" id="IPR029776">
    <property type="entry name" value="TMEM179B"/>
</dbReference>
<dbReference type="Proteomes" id="UP000242188">
    <property type="component" value="Unassembled WGS sequence"/>
</dbReference>
<proteinExistence type="inferred from homology"/>
<dbReference type="PANTHER" id="PTHR31056:SF1">
    <property type="entry name" value="TRANSMEMBRANE PROTEIN 179B"/>
    <property type="match status" value="1"/>
</dbReference>
<feature type="region of interest" description="Disordered" evidence="6">
    <location>
        <begin position="206"/>
        <end position="225"/>
    </location>
</feature>
<keyword evidence="4 7" id="KW-0472">Membrane</keyword>
<keyword evidence="2 7" id="KW-0812">Transmembrane</keyword>
<feature type="transmembrane region" description="Helical" evidence="7">
    <location>
        <begin position="103"/>
        <end position="130"/>
    </location>
</feature>